<dbReference type="Pfam" id="PF03706">
    <property type="entry name" value="LPG_synthase_TM"/>
    <property type="match status" value="1"/>
</dbReference>
<dbReference type="AlphaFoldDB" id="X1LPC0"/>
<feature type="non-terminal residue" evidence="7">
    <location>
        <position position="228"/>
    </location>
</feature>
<evidence type="ECO:0000256" key="2">
    <source>
        <dbReference type="ARBA" id="ARBA00022475"/>
    </source>
</evidence>
<feature type="transmembrane region" description="Helical" evidence="6">
    <location>
        <begin position="12"/>
        <end position="39"/>
    </location>
</feature>
<dbReference type="NCBIfam" id="TIGR00374">
    <property type="entry name" value="flippase-like domain"/>
    <property type="match status" value="1"/>
</dbReference>
<proteinExistence type="predicted"/>
<keyword evidence="3 6" id="KW-0812">Transmembrane</keyword>
<comment type="subcellular location">
    <subcellularLocation>
        <location evidence="1">Cell membrane</location>
        <topology evidence="1">Multi-pass membrane protein</topology>
    </subcellularLocation>
</comment>
<feature type="transmembrane region" description="Helical" evidence="6">
    <location>
        <begin position="132"/>
        <end position="152"/>
    </location>
</feature>
<dbReference type="PANTHER" id="PTHR40277">
    <property type="entry name" value="BLL5419 PROTEIN"/>
    <property type="match status" value="1"/>
</dbReference>
<keyword evidence="5 6" id="KW-0472">Membrane</keyword>
<dbReference type="PANTHER" id="PTHR40277:SF1">
    <property type="entry name" value="BLL5419 PROTEIN"/>
    <property type="match status" value="1"/>
</dbReference>
<accession>X1LPC0</accession>
<feature type="transmembrane region" description="Helical" evidence="6">
    <location>
        <begin position="59"/>
        <end position="83"/>
    </location>
</feature>
<protein>
    <recommendedName>
        <fullName evidence="8">Flippase-like domain-containing protein</fullName>
    </recommendedName>
</protein>
<keyword evidence="2" id="KW-1003">Cell membrane</keyword>
<evidence type="ECO:0000256" key="4">
    <source>
        <dbReference type="ARBA" id="ARBA00022989"/>
    </source>
</evidence>
<evidence type="ECO:0000256" key="5">
    <source>
        <dbReference type="ARBA" id="ARBA00023136"/>
    </source>
</evidence>
<gene>
    <name evidence="7" type="ORF">S06H3_17037</name>
</gene>
<name>X1LPC0_9ZZZZ</name>
<dbReference type="InterPro" id="IPR022791">
    <property type="entry name" value="L-PG_synthase/AglD"/>
</dbReference>
<sequence>MKIVGWDKISGAIILFSGFEGLIIILLTFITAIIGVFKWKVILQYQGLNIPTRELGKLWLAGFAISYLTPVSLLGGEAFQVYFLKKKFNLSWEKSAASVIIKRILGGTFFLIFLVAGISAFCFYGYFPSRIVIWFVLLVTGGLLGLLSFFYFRVLRKKSILKWLLKFLGIKKEKIENNKNGKIILGVEKEVIRFFSLKNRVFWRSLGLSFLRYFLLFFRAALLIFFLG</sequence>
<dbReference type="EMBL" id="BARV01008480">
    <property type="protein sequence ID" value="GAI04250.1"/>
    <property type="molecule type" value="Genomic_DNA"/>
</dbReference>
<evidence type="ECO:0000256" key="1">
    <source>
        <dbReference type="ARBA" id="ARBA00004651"/>
    </source>
</evidence>
<feature type="transmembrane region" description="Helical" evidence="6">
    <location>
        <begin position="104"/>
        <end position="126"/>
    </location>
</feature>
<feature type="transmembrane region" description="Helical" evidence="6">
    <location>
        <begin position="201"/>
        <end position="227"/>
    </location>
</feature>
<dbReference type="GO" id="GO:0005886">
    <property type="term" value="C:plasma membrane"/>
    <property type="evidence" value="ECO:0007669"/>
    <property type="project" value="UniProtKB-SubCell"/>
</dbReference>
<reference evidence="7" key="1">
    <citation type="journal article" date="2014" name="Front. Microbiol.">
        <title>High frequency of phylogenetically diverse reductive dehalogenase-homologous genes in deep subseafloor sedimentary metagenomes.</title>
        <authorList>
            <person name="Kawai M."/>
            <person name="Futagami T."/>
            <person name="Toyoda A."/>
            <person name="Takaki Y."/>
            <person name="Nishi S."/>
            <person name="Hori S."/>
            <person name="Arai W."/>
            <person name="Tsubouchi T."/>
            <person name="Morono Y."/>
            <person name="Uchiyama I."/>
            <person name="Ito T."/>
            <person name="Fujiyama A."/>
            <person name="Inagaki F."/>
            <person name="Takami H."/>
        </authorList>
    </citation>
    <scope>NUCLEOTIDE SEQUENCE</scope>
    <source>
        <strain evidence="7">Expedition CK06-06</strain>
    </source>
</reference>
<keyword evidence="4 6" id="KW-1133">Transmembrane helix</keyword>
<evidence type="ECO:0000256" key="6">
    <source>
        <dbReference type="SAM" id="Phobius"/>
    </source>
</evidence>
<comment type="caution">
    <text evidence="7">The sequence shown here is derived from an EMBL/GenBank/DDBJ whole genome shotgun (WGS) entry which is preliminary data.</text>
</comment>
<evidence type="ECO:0000256" key="3">
    <source>
        <dbReference type="ARBA" id="ARBA00022692"/>
    </source>
</evidence>
<evidence type="ECO:0000313" key="7">
    <source>
        <dbReference type="EMBL" id="GAI04250.1"/>
    </source>
</evidence>
<organism evidence="7">
    <name type="scientific">marine sediment metagenome</name>
    <dbReference type="NCBI Taxonomy" id="412755"/>
    <lineage>
        <taxon>unclassified sequences</taxon>
        <taxon>metagenomes</taxon>
        <taxon>ecological metagenomes</taxon>
    </lineage>
</organism>
<evidence type="ECO:0008006" key="8">
    <source>
        <dbReference type="Google" id="ProtNLM"/>
    </source>
</evidence>